<feature type="binding site" evidence="19">
    <location>
        <position position="183"/>
    </location>
    <ligand>
        <name>Mg(2+)</name>
        <dbReference type="ChEBI" id="CHEBI:18420"/>
        <label>1</label>
    </ligand>
</feature>
<dbReference type="GO" id="GO:0005743">
    <property type="term" value="C:mitochondrial inner membrane"/>
    <property type="evidence" value="ECO:0007669"/>
    <property type="project" value="UniProtKB-SubCell"/>
</dbReference>
<feature type="binding site" evidence="19">
    <location>
        <position position="110"/>
    </location>
    <ligand>
        <name>Mg(2+)</name>
        <dbReference type="ChEBI" id="CHEBI:18420"/>
        <label>1</label>
    </ligand>
</feature>
<evidence type="ECO:0000256" key="12">
    <source>
        <dbReference type="ARBA" id="ARBA00022840"/>
    </source>
</evidence>
<organism evidence="21 22">
    <name type="scientific">Morchella conica CCBAS932</name>
    <dbReference type="NCBI Taxonomy" id="1392247"/>
    <lineage>
        <taxon>Eukaryota</taxon>
        <taxon>Fungi</taxon>
        <taxon>Dikarya</taxon>
        <taxon>Ascomycota</taxon>
        <taxon>Pezizomycotina</taxon>
        <taxon>Pezizomycetes</taxon>
        <taxon>Pezizales</taxon>
        <taxon>Morchellaceae</taxon>
        <taxon>Morchella</taxon>
    </lineage>
</organism>
<evidence type="ECO:0000256" key="16">
    <source>
        <dbReference type="ARBA" id="ARBA00047493"/>
    </source>
</evidence>
<evidence type="ECO:0000256" key="17">
    <source>
        <dbReference type="PIRNR" id="PIRNR038895"/>
    </source>
</evidence>
<dbReference type="OrthoDB" id="5212574at2759"/>
<dbReference type="UniPathway" id="UPA00850"/>
<evidence type="ECO:0000256" key="3">
    <source>
        <dbReference type="ARBA" id="ARBA00004496"/>
    </source>
</evidence>
<dbReference type="Gene3D" id="3.40.1190.10">
    <property type="entry name" value="Mur-like, catalytic domain"/>
    <property type="match status" value="1"/>
</dbReference>
<comment type="subcellular location">
    <subcellularLocation>
        <location evidence="3">Cytoplasm</location>
    </subcellularLocation>
    <subcellularLocation>
        <location evidence="1">Mitochondrion inner membrane</location>
    </subcellularLocation>
    <subcellularLocation>
        <location evidence="2">Mitochondrion matrix</location>
    </subcellularLocation>
</comment>
<dbReference type="EMBL" id="ML119125">
    <property type="protein sequence ID" value="RPB12953.1"/>
    <property type="molecule type" value="Genomic_DNA"/>
</dbReference>
<dbReference type="NCBIfam" id="TIGR01499">
    <property type="entry name" value="folC"/>
    <property type="match status" value="1"/>
</dbReference>
<dbReference type="EC" id="6.3.2.17" evidence="17"/>
<keyword evidence="12 18" id="KW-0067">ATP-binding</keyword>
<feature type="binding site" evidence="18">
    <location>
        <position position="341"/>
    </location>
    <ligand>
        <name>ATP</name>
        <dbReference type="ChEBI" id="CHEBI:30616"/>
    </ligand>
</feature>
<keyword evidence="22" id="KW-1185">Reference proteome</keyword>
<evidence type="ECO:0000256" key="15">
    <source>
        <dbReference type="ARBA" id="ARBA00023136"/>
    </source>
</evidence>
<evidence type="ECO:0000256" key="1">
    <source>
        <dbReference type="ARBA" id="ARBA00004273"/>
    </source>
</evidence>
<feature type="compositionally biased region" description="Low complexity" evidence="20">
    <location>
        <begin position="1"/>
        <end position="16"/>
    </location>
</feature>
<dbReference type="InterPro" id="IPR036615">
    <property type="entry name" value="Mur_ligase_C_dom_sf"/>
</dbReference>
<dbReference type="PROSITE" id="PS01012">
    <property type="entry name" value="FOLYLPOLYGLU_SYNT_2"/>
    <property type="match status" value="1"/>
</dbReference>
<evidence type="ECO:0000256" key="19">
    <source>
        <dbReference type="PIRSR" id="PIRSR038895-2"/>
    </source>
</evidence>
<evidence type="ECO:0000256" key="7">
    <source>
        <dbReference type="ARBA" id="ARBA00022563"/>
    </source>
</evidence>
<dbReference type="GO" id="GO:0005524">
    <property type="term" value="F:ATP binding"/>
    <property type="evidence" value="ECO:0007669"/>
    <property type="project" value="UniProtKB-KW"/>
</dbReference>
<feature type="binding site" evidence="18">
    <location>
        <position position="327"/>
    </location>
    <ligand>
        <name>ATP</name>
        <dbReference type="ChEBI" id="CHEBI:30616"/>
    </ligand>
</feature>
<keyword evidence="13 19" id="KW-0460">Magnesium</keyword>
<comment type="similarity">
    <text evidence="5 17">Belongs to the folylpolyglutamate synthase family.</text>
</comment>
<evidence type="ECO:0000256" key="2">
    <source>
        <dbReference type="ARBA" id="ARBA00004305"/>
    </source>
</evidence>
<reference evidence="21 22" key="1">
    <citation type="journal article" date="2018" name="Nat. Ecol. Evol.">
        <title>Pezizomycetes genomes reveal the molecular basis of ectomycorrhizal truffle lifestyle.</title>
        <authorList>
            <person name="Murat C."/>
            <person name="Payen T."/>
            <person name="Noel B."/>
            <person name="Kuo A."/>
            <person name="Morin E."/>
            <person name="Chen J."/>
            <person name="Kohler A."/>
            <person name="Krizsan K."/>
            <person name="Balestrini R."/>
            <person name="Da Silva C."/>
            <person name="Montanini B."/>
            <person name="Hainaut M."/>
            <person name="Levati E."/>
            <person name="Barry K.W."/>
            <person name="Belfiori B."/>
            <person name="Cichocki N."/>
            <person name="Clum A."/>
            <person name="Dockter R.B."/>
            <person name="Fauchery L."/>
            <person name="Guy J."/>
            <person name="Iotti M."/>
            <person name="Le Tacon F."/>
            <person name="Lindquist E.A."/>
            <person name="Lipzen A."/>
            <person name="Malagnac F."/>
            <person name="Mello A."/>
            <person name="Molinier V."/>
            <person name="Miyauchi S."/>
            <person name="Poulain J."/>
            <person name="Riccioni C."/>
            <person name="Rubini A."/>
            <person name="Sitrit Y."/>
            <person name="Splivallo R."/>
            <person name="Traeger S."/>
            <person name="Wang M."/>
            <person name="Zifcakova L."/>
            <person name="Wipf D."/>
            <person name="Zambonelli A."/>
            <person name="Paolocci F."/>
            <person name="Nowrousian M."/>
            <person name="Ottonello S."/>
            <person name="Baldrian P."/>
            <person name="Spatafora J.W."/>
            <person name="Henrissat B."/>
            <person name="Nagy L.G."/>
            <person name="Aury J.M."/>
            <person name="Wincker P."/>
            <person name="Grigoriev I.V."/>
            <person name="Bonfante P."/>
            <person name="Martin F.M."/>
        </authorList>
    </citation>
    <scope>NUCLEOTIDE SEQUENCE [LARGE SCALE GENOMIC DNA]</scope>
    <source>
        <strain evidence="21 22">CCBAS932</strain>
    </source>
</reference>
<evidence type="ECO:0000256" key="5">
    <source>
        <dbReference type="ARBA" id="ARBA00008276"/>
    </source>
</evidence>
<evidence type="ECO:0000313" key="22">
    <source>
        <dbReference type="Proteomes" id="UP000277580"/>
    </source>
</evidence>
<keyword evidence="8 17" id="KW-0436">Ligase</keyword>
<dbReference type="FunFam" id="3.40.1190.10:FF:000009">
    <property type="entry name" value="Folylpolyglutamate synthase"/>
    <property type="match status" value="1"/>
</dbReference>
<keyword evidence="7 17" id="KW-0554">One-carbon metabolism</keyword>
<dbReference type="Gene3D" id="3.90.190.20">
    <property type="entry name" value="Mur ligase, C-terminal domain"/>
    <property type="match status" value="1"/>
</dbReference>
<dbReference type="InterPro" id="IPR023600">
    <property type="entry name" value="Folylpolyglutamate_synth_euk"/>
</dbReference>
<keyword evidence="14" id="KW-0496">Mitochondrion</keyword>
<comment type="cofactor">
    <cofactor evidence="17">
        <name>a monovalent cation</name>
        <dbReference type="ChEBI" id="CHEBI:60242"/>
    </cofactor>
    <text evidence="17">A monovalent cation.</text>
</comment>
<evidence type="ECO:0000256" key="18">
    <source>
        <dbReference type="PIRSR" id="PIRSR038895-1"/>
    </source>
</evidence>
<evidence type="ECO:0000256" key="9">
    <source>
        <dbReference type="ARBA" id="ARBA00022723"/>
    </source>
</evidence>
<name>A0A3N4KQV0_9PEZI</name>
<comment type="function">
    <text evidence="17">Catalyzes conversion of folates to polyglutamate derivatives allowing concentration of folate compounds in the cell and the intracellular retention of these cofactors, which are important substrates for most of the folate-dependent enzymes that are involved in one-carbon transfer reactions involved in purine, pyrimidine and amino acid synthesis.</text>
</comment>
<keyword evidence="11" id="KW-0999">Mitochondrion inner membrane</keyword>
<evidence type="ECO:0000256" key="11">
    <source>
        <dbReference type="ARBA" id="ARBA00022792"/>
    </source>
</evidence>
<dbReference type="AlphaFoldDB" id="A0A3N4KQV0"/>
<accession>A0A3N4KQV0</accession>
<keyword evidence="6" id="KW-0963">Cytoplasm</keyword>
<evidence type="ECO:0000256" key="10">
    <source>
        <dbReference type="ARBA" id="ARBA00022741"/>
    </source>
</evidence>
<proteinExistence type="inferred from homology"/>
<evidence type="ECO:0000256" key="13">
    <source>
        <dbReference type="ARBA" id="ARBA00022842"/>
    </source>
</evidence>
<keyword evidence="15" id="KW-0472">Membrane</keyword>
<protein>
    <recommendedName>
        <fullName evidence="17">Folylpolyglutamate synthase</fullName>
        <ecNumber evidence="17">6.3.2.17</ecNumber>
    </recommendedName>
    <alternativeName>
        <fullName evidence="17">Folylpoly-gamma-glutamate synthetase</fullName>
    </alternativeName>
    <alternativeName>
        <fullName evidence="17">Tetrahydrofolylpolyglutamate synthase</fullName>
    </alternativeName>
</protein>
<dbReference type="GO" id="GO:0004326">
    <property type="term" value="F:tetrahydrofolylpolyglutamate synthase activity"/>
    <property type="evidence" value="ECO:0007669"/>
    <property type="project" value="UniProtKB-EC"/>
</dbReference>
<dbReference type="GO" id="GO:0005829">
    <property type="term" value="C:cytosol"/>
    <property type="evidence" value="ECO:0007669"/>
    <property type="project" value="TreeGrafter"/>
</dbReference>
<comment type="catalytic activity">
    <reaction evidence="16 17">
        <text>(6S)-5,6,7,8-tetrahydrofolyl-(gamma-L-Glu)(n) + L-glutamate + ATP = (6S)-5,6,7,8-tetrahydrofolyl-(gamma-L-Glu)(n+1) + ADP + phosphate + H(+)</text>
        <dbReference type="Rhea" id="RHEA:10580"/>
        <dbReference type="Rhea" id="RHEA-COMP:14738"/>
        <dbReference type="Rhea" id="RHEA-COMP:14740"/>
        <dbReference type="ChEBI" id="CHEBI:15378"/>
        <dbReference type="ChEBI" id="CHEBI:29985"/>
        <dbReference type="ChEBI" id="CHEBI:30616"/>
        <dbReference type="ChEBI" id="CHEBI:43474"/>
        <dbReference type="ChEBI" id="CHEBI:141005"/>
        <dbReference type="ChEBI" id="CHEBI:456216"/>
        <dbReference type="EC" id="6.3.2.17"/>
    </reaction>
</comment>
<dbReference type="PANTHER" id="PTHR11136:SF5">
    <property type="entry name" value="FOLYLPOLYGLUTAMATE SYNTHASE, MITOCHONDRIAL"/>
    <property type="match status" value="1"/>
</dbReference>
<keyword evidence="10 18" id="KW-0547">Nucleotide-binding</keyword>
<sequence>MATSSSPSTTTTSSPPQRTYSDAVTALNTLQTNFSTLQSARTSTKKQDSQLLAQVVESLRRIGHAPSDLTKLNVIHIAGTKGKGSTCAFISSILSQYRPSPITKIGMYTSPHLRAVRERIQINGAALPEELFARYFFEVWDRMEASARAEGHDPAAKPGYFRFLTLVAFHTYLCEGVDTAILEVGIGGGYDSTNVVERPTVTGITSLGIDHVGVLGGTIEEIAWHKAGILKAGRPMFTAPQTEGALGVIRARVEERGAAGVTVVGVHPQITSGEVRLGLPAEYQKVNASLAVAIAAEHLGCLGAPVETEVLPERFRKGLEEVVWPGRCQVKVEGNVEWCIDGAHTVESLSVAGEWFSGRVDKNATTTRVLIFNQQTRDSTALICSLATSLAAVSPFDHAIFCTNVTWKDAGYKADLVSMNTNPTQVSELQVQKTLEAAWKEQTAAWRKQAETHVVATIEGAVGVVGELSAKGEVQVFVTGSLHLVGGLLEVLDG</sequence>
<dbReference type="InParanoid" id="A0A3N4KQV0"/>
<dbReference type="STRING" id="1392247.A0A3N4KQV0"/>
<dbReference type="GO" id="GO:0006730">
    <property type="term" value="P:one-carbon metabolic process"/>
    <property type="evidence" value="ECO:0007669"/>
    <property type="project" value="UniProtKB-KW"/>
</dbReference>
<dbReference type="Proteomes" id="UP000277580">
    <property type="component" value="Unassembled WGS sequence"/>
</dbReference>
<dbReference type="InterPro" id="IPR036565">
    <property type="entry name" value="Mur-like_cat_sf"/>
</dbReference>
<dbReference type="GO" id="GO:0046872">
    <property type="term" value="F:metal ion binding"/>
    <property type="evidence" value="ECO:0007669"/>
    <property type="project" value="UniProtKB-KW"/>
</dbReference>
<dbReference type="PANTHER" id="PTHR11136">
    <property type="entry name" value="FOLYLPOLYGLUTAMATE SYNTHASE-RELATED"/>
    <property type="match status" value="1"/>
</dbReference>
<feature type="region of interest" description="Disordered" evidence="20">
    <location>
        <begin position="1"/>
        <end position="20"/>
    </location>
</feature>
<dbReference type="GO" id="GO:0005759">
    <property type="term" value="C:mitochondrial matrix"/>
    <property type="evidence" value="ECO:0007669"/>
    <property type="project" value="UniProtKB-SubCell"/>
</dbReference>
<dbReference type="SUPFAM" id="SSF53244">
    <property type="entry name" value="MurD-like peptide ligases, peptide-binding domain"/>
    <property type="match status" value="1"/>
</dbReference>
<feature type="binding site" evidence="19">
    <location>
        <position position="211"/>
    </location>
    <ligand>
        <name>Mg(2+)</name>
        <dbReference type="ChEBI" id="CHEBI:18420"/>
        <label>1</label>
    </ligand>
</feature>
<dbReference type="SUPFAM" id="SSF53623">
    <property type="entry name" value="MurD-like peptide ligases, catalytic domain"/>
    <property type="match status" value="1"/>
</dbReference>
<dbReference type="PIRSF" id="PIRSF038895">
    <property type="entry name" value="FPGS"/>
    <property type="match status" value="1"/>
</dbReference>
<dbReference type="InterPro" id="IPR001645">
    <property type="entry name" value="Folylpolyglutamate_synth"/>
</dbReference>
<evidence type="ECO:0000313" key="21">
    <source>
        <dbReference type="EMBL" id="RPB12953.1"/>
    </source>
</evidence>
<comment type="pathway">
    <text evidence="4 17">Cofactor biosynthesis; tetrahydrofolylpolyglutamate biosynthesis.</text>
</comment>
<dbReference type="FunCoup" id="A0A3N4KQV0">
    <property type="interactions" value="661"/>
</dbReference>
<evidence type="ECO:0000256" key="14">
    <source>
        <dbReference type="ARBA" id="ARBA00023128"/>
    </source>
</evidence>
<dbReference type="InterPro" id="IPR018109">
    <property type="entry name" value="Folylpolyglutamate_synth_CS"/>
</dbReference>
<gene>
    <name evidence="21" type="ORF">P167DRAFT_535359</name>
</gene>
<evidence type="ECO:0000256" key="4">
    <source>
        <dbReference type="ARBA" id="ARBA00005150"/>
    </source>
</evidence>
<keyword evidence="9 19" id="KW-0479">Metal-binding</keyword>
<evidence type="ECO:0000256" key="8">
    <source>
        <dbReference type="ARBA" id="ARBA00022598"/>
    </source>
</evidence>
<evidence type="ECO:0000256" key="20">
    <source>
        <dbReference type="SAM" id="MobiDB-lite"/>
    </source>
</evidence>
<evidence type="ECO:0000256" key="6">
    <source>
        <dbReference type="ARBA" id="ARBA00022490"/>
    </source>
</evidence>